<accession>A0A8K1C8S1</accession>
<evidence type="ECO:0000313" key="15">
    <source>
        <dbReference type="Proteomes" id="UP000794436"/>
    </source>
</evidence>
<keyword evidence="11" id="KW-0546">Nucleotide metabolism</keyword>
<organism evidence="14 15">
    <name type="scientific">Pythium oligandrum</name>
    <name type="common">Mycoparasitic fungus</name>
    <dbReference type="NCBI Taxonomy" id="41045"/>
    <lineage>
        <taxon>Eukaryota</taxon>
        <taxon>Sar</taxon>
        <taxon>Stramenopiles</taxon>
        <taxon>Oomycota</taxon>
        <taxon>Peronosporomycetes</taxon>
        <taxon>Pythiales</taxon>
        <taxon>Pythiaceae</taxon>
        <taxon>Pythium</taxon>
    </lineage>
</organism>
<keyword evidence="9" id="KW-0067">ATP-binding</keyword>
<evidence type="ECO:0000256" key="6">
    <source>
        <dbReference type="ARBA" id="ARBA00022723"/>
    </source>
</evidence>
<evidence type="ECO:0000256" key="3">
    <source>
        <dbReference type="ARBA" id="ARBA00011881"/>
    </source>
</evidence>
<dbReference type="GO" id="GO:0006190">
    <property type="term" value="P:inosine salvage"/>
    <property type="evidence" value="ECO:0007669"/>
    <property type="project" value="InterPro"/>
</dbReference>
<evidence type="ECO:0000256" key="11">
    <source>
        <dbReference type="ARBA" id="ARBA00023080"/>
    </source>
</evidence>
<dbReference type="GO" id="GO:0000287">
    <property type="term" value="F:magnesium ion binding"/>
    <property type="evidence" value="ECO:0007669"/>
    <property type="project" value="InterPro"/>
</dbReference>
<dbReference type="PANTHER" id="PTHR28213">
    <property type="entry name" value="IMP-SPECIFIC 5'-NUCLEOTIDASE 1"/>
    <property type="match status" value="1"/>
</dbReference>
<dbReference type="GO" id="GO:0071590">
    <property type="term" value="P:nicotinamide riboside biosynthetic process"/>
    <property type="evidence" value="ECO:0007669"/>
    <property type="project" value="TreeGrafter"/>
</dbReference>
<comment type="subunit">
    <text evidence="3">Homotetramer.</text>
</comment>
<evidence type="ECO:0000256" key="8">
    <source>
        <dbReference type="ARBA" id="ARBA00022801"/>
    </source>
</evidence>
<evidence type="ECO:0000256" key="1">
    <source>
        <dbReference type="ARBA" id="ARBA00001946"/>
    </source>
</evidence>
<dbReference type="Pfam" id="PF06437">
    <property type="entry name" value="ISN1"/>
    <property type="match status" value="1"/>
</dbReference>
<dbReference type="GO" id="GO:0009117">
    <property type="term" value="P:nucleotide metabolic process"/>
    <property type="evidence" value="ECO:0007669"/>
    <property type="project" value="UniProtKB-KW"/>
</dbReference>
<keyword evidence="15" id="KW-1185">Reference proteome</keyword>
<evidence type="ECO:0000256" key="7">
    <source>
        <dbReference type="ARBA" id="ARBA00022741"/>
    </source>
</evidence>
<keyword evidence="7" id="KW-0547">Nucleotide-binding</keyword>
<evidence type="ECO:0000256" key="13">
    <source>
        <dbReference type="SAM" id="MobiDB-lite"/>
    </source>
</evidence>
<proteinExistence type="inferred from homology"/>
<dbReference type="GO" id="GO:0008253">
    <property type="term" value="F:5'-nucleotidase activity"/>
    <property type="evidence" value="ECO:0007669"/>
    <property type="project" value="InterPro"/>
</dbReference>
<reference evidence="14" key="1">
    <citation type="submission" date="2019-03" db="EMBL/GenBank/DDBJ databases">
        <title>Long read genome sequence of the mycoparasitic Pythium oligandrum ATCC 38472 isolated from sugarbeet rhizosphere.</title>
        <authorList>
            <person name="Gaulin E."/>
        </authorList>
    </citation>
    <scope>NUCLEOTIDE SEQUENCE</scope>
    <source>
        <strain evidence="14">ATCC 38472_TT</strain>
    </source>
</reference>
<dbReference type="Proteomes" id="UP000794436">
    <property type="component" value="Unassembled WGS sequence"/>
</dbReference>
<dbReference type="EMBL" id="SPLM01000111">
    <property type="protein sequence ID" value="TMW58503.1"/>
    <property type="molecule type" value="Genomic_DNA"/>
</dbReference>
<comment type="caution">
    <text evidence="14">The sequence shown here is derived from an EMBL/GenBank/DDBJ whole genome shotgun (WGS) entry which is preliminary data.</text>
</comment>
<dbReference type="InterPro" id="IPR036412">
    <property type="entry name" value="HAD-like_sf"/>
</dbReference>
<dbReference type="SUPFAM" id="SSF56784">
    <property type="entry name" value="HAD-like"/>
    <property type="match status" value="1"/>
</dbReference>
<comment type="catalytic activity">
    <reaction evidence="12">
        <text>IMP + H2O = inosine + phosphate</text>
        <dbReference type="Rhea" id="RHEA:27718"/>
        <dbReference type="ChEBI" id="CHEBI:15377"/>
        <dbReference type="ChEBI" id="CHEBI:17596"/>
        <dbReference type="ChEBI" id="CHEBI:43474"/>
        <dbReference type="ChEBI" id="CHEBI:58053"/>
        <dbReference type="EC" id="3.1.3.99"/>
    </reaction>
</comment>
<gene>
    <name evidence="14" type="ORF">Poli38472_010062</name>
</gene>
<evidence type="ECO:0000313" key="14">
    <source>
        <dbReference type="EMBL" id="TMW58503.1"/>
    </source>
</evidence>
<dbReference type="OrthoDB" id="185373at2759"/>
<dbReference type="InterPro" id="IPR009453">
    <property type="entry name" value="ISN1"/>
</dbReference>
<dbReference type="GO" id="GO:0071592">
    <property type="term" value="P:nicotinic acid riboside biosynthetic process"/>
    <property type="evidence" value="ECO:0007669"/>
    <property type="project" value="TreeGrafter"/>
</dbReference>
<name>A0A8K1C8S1_PYTOL</name>
<comment type="similarity">
    <text evidence="2">Belongs to the ISN1 family.</text>
</comment>
<comment type="cofactor">
    <cofactor evidence="1">
        <name>Mg(2+)</name>
        <dbReference type="ChEBI" id="CHEBI:18420"/>
    </cofactor>
</comment>
<dbReference type="PANTHER" id="PTHR28213:SF1">
    <property type="entry name" value="IMP-SPECIFIC 5'-NUCLEOTIDASE 1"/>
    <property type="match status" value="1"/>
</dbReference>
<dbReference type="AlphaFoldDB" id="A0A8K1C8S1"/>
<evidence type="ECO:0000256" key="10">
    <source>
        <dbReference type="ARBA" id="ARBA00022842"/>
    </source>
</evidence>
<keyword evidence="8" id="KW-0378">Hydrolase</keyword>
<feature type="region of interest" description="Disordered" evidence="13">
    <location>
        <begin position="391"/>
        <end position="428"/>
    </location>
</feature>
<sequence length="428" mass="48236">MLKEQDPLIEMILEGIMSPGHDTADMDVTITDIFQGVQDMMLEHHENPEGQTRLKKYVPSMKKVFLPLDLVSALKEYDAKKHLLARKRVPPTFKEVRHVLNLSVVNAIAGKLKLVTFDADDTIYEDGGSISATSRMVTIIVELLRRGLVVSLVTAAGYPGNPGRYEERLRGILDALESCTKEERARFLVMGGECNYLLETYTKREDGKVYLREIDGALWKDGRGMRWKEEEVQALLDLAEKTLEETTAVLHMHSAKILRKERAVGIYNTSHKRFAYENLEELCLTLQYVLKDLPVPCCAFNGGNDVWVDIGNKALGIQALQNYVFRFLPKDLQGDELTKIQGMECLHVGDRFTRTGNDTRSRDAATTVWVSDPRETRYIMKKLLNAIDAARGEEARRPSIPATPAQAQREARVEAAIQAATEDTLAKE</sequence>
<keyword evidence="10" id="KW-0460">Magnesium</keyword>
<keyword evidence="6" id="KW-0479">Metal-binding</keyword>
<evidence type="ECO:0000256" key="2">
    <source>
        <dbReference type="ARBA" id="ARBA00005307"/>
    </source>
</evidence>
<protein>
    <recommendedName>
        <fullName evidence="5">IMP-specific 5'-nucleotidase 1</fullName>
        <ecNumber evidence="4">3.1.3.99</ecNumber>
    </recommendedName>
</protein>
<dbReference type="EC" id="3.1.3.99" evidence="4"/>
<evidence type="ECO:0000256" key="5">
    <source>
        <dbReference type="ARBA" id="ARBA00015544"/>
    </source>
</evidence>
<evidence type="ECO:0000256" key="12">
    <source>
        <dbReference type="ARBA" id="ARBA00047413"/>
    </source>
</evidence>
<evidence type="ECO:0000256" key="4">
    <source>
        <dbReference type="ARBA" id="ARBA00012894"/>
    </source>
</evidence>
<dbReference type="GO" id="GO:0005524">
    <property type="term" value="F:ATP binding"/>
    <property type="evidence" value="ECO:0007669"/>
    <property type="project" value="UniProtKB-KW"/>
</dbReference>
<evidence type="ECO:0000256" key="9">
    <source>
        <dbReference type="ARBA" id="ARBA00022840"/>
    </source>
</evidence>